<organism evidence="12 13">
    <name type="scientific">Ruminiclostridium papyrosolvens DSM 2782</name>
    <dbReference type="NCBI Taxonomy" id="588581"/>
    <lineage>
        <taxon>Bacteria</taxon>
        <taxon>Bacillati</taxon>
        <taxon>Bacillota</taxon>
        <taxon>Clostridia</taxon>
        <taxon>Eubacteriales</taxon>
        <taxon>Oscillospiraceae</taxon>
        <taxon>Ruminiclostridium</taxon>
    </lineage>
</organism>
<dbReference type="InterPro" id="IPR033315">
    <property type="entry name" value="Fan1-like"/>
</dbReference>
<evidence type="ECO:0000256" key="2">
    <source>
        <dbReference type="ARBA" id="ARBA00001936"/>
    </source>
</evidence>
<dbReference type="EC" id="3.1.4.1" evidence="5"/>
<evidence type="ECO:0000256" key="1">
    <source>
        <dbReference type="ARBA" id="ARBA00000983"/>
    </source>
</evidence>
<dbReference type="PANTHER" id="PTHR15749">
    <property type="entry name" value="FANCONI-ASSOCIATED NUCLEASE 1"/>
    <property type="match status" value="1"/>
</dbReference>
<gene>
    <name evidence="12" type="ORF">Cpap_3986</name>
</gene>
<comment type="caution">
    <text evidence="12">The sequence shown here is derived from an EMBL/GenBank/DDBJ whole genome shotgun (WGS) entry which is preliminary data.</text>
</comment>
<protein>
    <recommendedName>
        <fullName evidence="5">phosphodiesterase I</fullName>
        <ecNumber evidence="5">3.1.4.1</ecNumber>
    </recommendedName>
</protein>
<dbReference type="STRING" id="588581.Cpap_3986"/>
<name>F1T7V2_9FIRM</name>
<dbReference type="EMBL" id="ACXX02000001">
    <property type="protein sequence ID" value="EGD49550.1"/>
    <property type="molecule type" value="Genomic_DNA"/>
</dbReference>
<comment type="similarity">
    <text evidence="4">Belongs to the FAN1 family.</text>
</comment>
<keyword evidence="6" id="KW-0540">Nuclease</keyword>
<dbReference type="NCBIfam" id="NF041770">
    <property type="entry name" value="CFI_box_CTERM"/>
    <property type="match status" value="1"/>
</dbReference>
<dbReference type="InterPro" id="IPR014883">
    <property type="entry name" value="VRR_NUC"/>
</dbReference>
<evidence type="ECO:0000256" key="3">
    <source>
        <dbReference type="ARBA" id="ARBA00001946"/>
    </source>
</evidence>
<evidence type="ECO:0000259" key="11">
    <source>
        <dbReference type="SMART" id="SM00990"/>
    </source>
</evidence>
<dbReference type="SMART" id="SM00990">
    <property type="entry name" value="VRR_NUC"/>
    <property type="match status" value="1"/>
</dbReference>
<dbReference type="eggNOG" id="COG2176">
    <property type="taxonomic scope" value="Bacteria"/>
</dbReference>
<evidence type="ECO:0000256" key="6">
    <source>
        <dbReference type="ARBA" id="ARBA00022722"/>
    </source>
</evidence>
<dbReference type="GO" id="GO:0070336">
    <property type="term" value="F:flap-structured DNA binding"/>
    <property type="evidence" value="ECO:0007669"/>
    <property type="project" value="TreeGrafter"/>
</dbReference>
<dbReference type="Proteomes" id="UP000003860">
    <property type="component" value="Unassembled WGS sequence"/>
</dbReference>
<evidence type="ECO:0000313" key="13">
    <source>
        <dbReference type="Proteomes" id="UP000003860"/>
    </source>
</evidence>
<dbReference type="Pfam" id="PF08774">
    <property type="entry name" value="VRR_NUC"/>
    <property type="match status" value="1"/>
</dbReference>
<evidence type="ECO:0000313" key="12">
    <source>
        <dbReference type="EMBL" id="EGD49550.1"/>
    </source>
</evidence>
<dbReference type="AlphaFoldDB" id="F1T7V2"/>
<keyword evidence="13" id="KW-1185">Reference proteome</keyword>
<sequence length="601" mass="70426">MNNRGDIEGGYTMELINIKFDRTEEEQNGKAKYKVDGRELFAEETVMYHYKQNGYNAIWSENNYWWCLLGLLFWDVIFAKVRGAVQISRGGIDEELYVDSPKFNELFQWTISTNGMPADYFTVDFYKNREAMINNRIKELSNSNVESVLRQSYQKHHGQNFRMIENWNRFSIEELCIVPRILPGEAVIKILDRILRNISENRSGLPDLLVYNDSILFMSEVKSEKDKLSEGQKNWIDFLESTGIRVELCLINHTERQIANLKKKEQESKKLVTVSFGNSTSKKRDEAIEFVKNQPTYFTSGEGKEQIHGAIFDVNDIETLYTMLDLTSGWKSQRIEIDGKEVKSTELRSVLWCFREKNKQGASLDYCKQGRYDGDKNNFSCRMVSLDIDRWTEYGYISTDSGDWIFDKKELEEYKDSILQNISYCPLFDPKKVEKVFEKIPERINPIRDKDWAYISSEHNEWFNHNGKWYTTWGNTNFPGIAAMIGVCKMSRKEINEAIRDIKEEQKMDRYLSNSRVVPKPQKKSGCFIATAVYGGYDLPEVMTLRKFRDKTLNKNPLGRLFIRIYYRLSPPLADYIKNKEKLRKGAKSILDVIVKRLNDR</sequence>
<accession>F1T7V2</accession>
<evidence type="ECO:0000256" key="8">
    <source>
        <dbReference type="ARBA" id="ARBA00022801"/>
    </source>
</evidence>
<dbReference type="InterPro" id="IPR011856">
    <property type="entry name" value="tRNA_endonuc-like_dom_sf"/>
</dbReference>
<proteinExistence type="inferred from homology"/>
<dbReference type="eggNOG" id="COG1404">
    <property type="taxonomic scope" value="Bacteria"/>
</dbReference>
<keyword evidence="9" id="KW-0460">Magnesium</keyword>
<dbReference type="PANTHER" id="PTHR15749:SF4">
    <property type="entry name" value="FANCONI-ASSOCIATED NUCLEASE 1"/>
    <property type="match status" value="1"/>
</dbReference>
<dbReference type="GO" id="GO:0017108">
    <property type="term" value="F:5'-flap endonuclease activity"/>
    <property type="evidence" value="ECO:0007669"/>
    <property type="project" value="TreeGrafter"/>
</dbReference>
<dbReference type="GO" id="GO:0008409">
    <property type="term" value="F:5'-3' exonuclease activity"/>
    <property type="evidence" value="ECO:0007669"/>
    <property type="project" value="TreeGrafter"/>
</dbReference>
<keyword evidence="7" id="KW-0479">Metal-binding</keyword>
<feature type="domain" description="VRR-NUC" evidence="11">
    <location>
        <begin position="140"/>
        <end position="253"/>
    </location>
</feature>
<dbReference type="eggNOG" id="COG1222">
    <property type="taxonomic scope" value="Bacteria"/>
</dbReference>
<dbReference type="Gene3D" id="3.40.1350.10">
    <property type="match status" value="1"/>
</dbReference>
<dbReference type="InterPro" id="IPR049886">
    <property type="entry name" value="CFI_box_CTERM_dom"/>
</dbReference>
<evidence type="ECO:0000256" key="5">
    <source>
        <dbReference type="ARBA" id="ARBA00012029"/>
    </source>
</evidence>
<reference evidence="12" key="2">
    <citation type="submission" date="2011-01" db="EMBL/GenBank/DDBJ databases">
        <title>The Non-contiguous Finished genome of Clostridium papyrosolvens.</title>
        <authorList>
            <person name="Lucas S."/>
            <person name="Copeland A."/>
            <person name="Lapidus A."/>
            <person name="Cheng J.-F."/>
            <person name="Goodwin L."/>
            <person name="Pitluck S."/>
            <person name="Misra M."/>
            <person name="Chertkov O."/>
            <person name="Detter J.C."/>
            <person name="Han C."/>
            <person name="Tapia R."/>
            <person name="Land M."/>
            <person name="Hauser L."/>
            <person name="Kyrpides N."/>
            <person name="Ivanova N."/>
            <person name="Pagani I."/>
            <person name="Mouttaki H."/>
            <person name="He Z."/>
            <person name="Zhou J."/>
            <person name="Hemme C.L."/>
            <person name="Woyke T."/>
        </authorList>
    </citation>
    <scope>NUCLEOTIDE SEQUENCE [LARGE SCALE GENOMIC DNA]</scope>
    <source>
        <strain evidence="12">DSM 2782</strain>
    </source>
</reference>
<comment type="cofactor">
    <cofactor evidence="2">
        <name>Mn(2+)</name>
        <dbReference type="ChEBI" id="CHEBI:29035"/>
    </cofactor>
</comment>
<reference evidence="12" key="1">
    <citation type="submission" date="2009-07" db="EMBL/GenBank/DDBJ databases">
        <authorList>
            <consortium name="US DOE Joint Genome Institute (JGI-PGF)"/>
            <person name="Lucas S."/>
            <person name="Copeland A."/>
            <person name="Lapidus A."/>
            <person name="Glavina del Rio T."/>
            <person name="Tice H."/>
            <person name="Bruce D."/>
            <person name="Goodwin L."/>
            <person name="Pitluck S."/>
            <person name="Larimer F."/>
            <person name="Land M.L."/>
            <person name="Mouttaki H."/>
            <person name="He Z."/>
            <person name="Zhou J."/>
            <person name="Hemme C.L."/>
        </authorList>
    </citation>
    <scope>NUCLEOTIDE SEQUENCE [LARGE SCALE GENOMIC DNA]</scope>
    <source>
        <strain evidence="12">DSM 2782</strain>
    </source>
</reference>
<dbReference type="GO" id="GO:0004528">
    <property type="term" value="F:phosphodiesterase I activity"/>
    <property type="evidence" value="ECO:0007669"/>
    <property type="project" value="UniProtKB-EC"/>
</dbReference>
<evidence type="ECO:0000256" key="10">
    <source>
        <dbReference type="ARBA" id="ARBA00023211"/>
    </source>
</evidence>
<comment type="cofactor">
    <cofactor evidence="3">
        <name>Mg(2+)</name>
        <dbReference type="ChEBI" id="CHEBI:18420"/>
    </cofactor>
</comment>
<evidence type="ECO:0000256" key="7">
    <source>
        <dbReference type="ARBA" id="ARBA00022723"/>
    </source>
</evidence>
<keyword evidence="10" id="KW-0464">Manganese</keyword>
<keyword evidence="8" id="KW-0378">Hydrolase</keyword>
<dbReference type="GO" id="GO:0036297">
    <property type="term" value="P:interstrand cross-link repair"/>
    <property type="evidence" value="ECO:0007669"/>
    <property type="project" value="InterPro"/>
</dbReference>
<comment type="catalytic activity">
    <reaction evidence="1">
        <text>Hydrolytically removes 5'-nucleotides successively from the 3'-hydroxy termini of 3'-hydroxy-terminated oligonucleotides.</text>
        <dbReference type="EC" id="3.1.4.1"/>
    </reaction>
</comment>
<evidence type="ECO:0000256" key="9">
    <source>
        <dbReference type="ARBA" id="ARBA00022842"/>
    </source>
</evidence>
<evidence type="ECO:0000256" key="4">
    <source>
        <dbReference type="ARBA" id="ARBA00005533"/>
    </source>
</evidence>